<evidence type="ECO:0008006" key="4">
    <source>
        <dbReference type="Google" id="ProtNLM"/>
    </source>
</evidence>
<dbReference type="RefSeq" id="WP_056013140.1">
    <property type="nucleotide sequence ID" value="NZ_LLYZ01000004.1"/>
</dbReference>
<protein>
    <recommendedName>
        <fullName evidence="4">NRDE family protein</fullName>
    </recommendedName>
</protein>
<accession>A0A0Q3K9J4</accession>
<sequence length="236" mass="27394">MCTVTYFPLKNKIVLTSNRDEKPNRSAQEIHREKGIFYPKDATKNGTWFAVSENGNALILLNGAFENHPVKTNYRKSRGLIVLDLIAEEDIFKSIELIDLENIEPFTLVIFQEKQLAEFRWDGTEKHFKRLDAHLPYIWSSATLYDAKAQEKRRDIFKEFLQIEPISEEGILDFHHQKTDDLENGITIKRQNTIQTISTTQLVISDETTLKHYDRLNPDSKPEKISLKNETQTSPS</sequence>
<dbReference type="PANTHER" id="PTHR17985">
    <property type="entry name" value="SER/THR-RICH PROTEIN T10 IN DGCR REGION"/>
    <property type="match status" value="1"/>
</dbReference>
<dbReference type="EMBL" id="LLYZ01000004">
    <property type="protein sequence ID" value="KQK26331.1"/>
    <property type="molecule type" value="Genomic_DNA"/>
</dbReference>
<name>A0A0Q3K9J4_9FLAO</name>
<dbReference type="Proteomes" id="UP000051682">
    <property type="component" value="Unassembled WGS sequence"/>
</dbReference>
<comment type="caution">
    <text evidence="2">The sequence shown here is derived from an EMBL/GenBank/DDBJ whole genome shotgun (WGS) entry which is preliminary data.</text>
</comment>
<dbReference type="PANTHER" id="PTHR17985:SF8">
    <property type="entry name" value="TRANSPORT AND GOLGI ORGANIZATION PROTEIN 2 HOMOLOG"/>
    <property type="match status" value="1"/>
</dbReference>
<dbReference type="STRING" id="452084.AR438_06035"/>
<dbReference type="OrthoDB" id="4380123at2"/>
<evidence type="ECO:0000313" key="2">
    <source>
        <dbReference type="EMBL" id="KQK26331.1"/>
    </source>
</evidence>
<proteinExistence type="predicted"/>
<organism evidence="2 3">
    <name type="scientific">Chryseobacterium aquaticum</name>
    <dbReference type="NCBI Taxonomy" id="452084"/>
    <lineage>
        <taxon>Bacteria</taxon>
        <taxon>Pseudomonadati</taxon>
        <taxon>Bacteroidota</taxon>
        <taxon>Flavobacteriia</taxon>
        <taxon>Flavobacteriales</taxon>
        <taxon>Weeksellaceae</taxon>
        <taxon>Chryseobacterium group</taxon>
        <taxon>Chryseobacterium</taxon>
    </lineage>
</organism>
<evidence type="ECO:0000313" key="3">
    <source>
        <dbReference type="Proteomes" id="UP000051682"/>
    </source>
</evidence>
<dbReference type="InterPro" id="IPR008551">
    <property type="entry name" value="TANGO2"/>
</dbReference>
<dbReference type="AlphaFoldDB" id="A0A0Q3K9J4"/>
<feature type="region of interest" description="Disordered" evidence="1">
    <location>
        <begin position="213"/>
        <end position="236"/>
    </location>
</feature>
<keyword evidence="3" id="KW-1185">Reference proteome</keyword>
<feature type="compositionally biased region" description="Basic and acidic residues" evidence="1">
    <location>
        <begin position="213"/>
        <end position="227"/>
    </location>
</feature>
<reference evidence="2 3" key="1">
    <citation type="submission" date="2015-10" db="EMBL/GenBank/DDBJ databases">
        <title>Chryseobacterium aquaticum genome.</title>
        <authorList>
            <person name="Newman J.D."/>
            <person name="Ferguson M.B."/>
            <person name="Miller J.R."/>
        </authorList>
    </citation>
    <scope>NUCLEOTIDE SEQUENCE [LARGE SCALE GENOMIC DNA]</scope>
    <source>
        <strain evidence="2 3">KCTC 12483</strain>
    </source>
</reference>
<gene>
    <name evidence="2" type="ORF">AR438_06035</name>
</gene>
<dbReference type="Pfam" id="PF05742">
    <property type="entry name" value="TANGO2"/>
    <property type="match status" value="1"/>
</dbReference>
<evidence type="ECO:0000256" key="1">
    <source>
        <dbReference type="SAM" id="MobiDB-lite"/>
    </source>
</evidence>